<proteinExistence type="predicted"/>
<dbReference type="SUPFAM" id="SSF48371">
    <property type="entry name" value="ARM repeat"/>
    <property type="match status" value="1"/>
</dbReference>
<evidence type="ECO:0000259" key="6">
    <source>
        <dbReference type="PROSITE" id="PS51007"/>
    </source>
</evidence>
<dbReference type="PROSITE" id="PS51007">
    <property type="entry name" value="CYTC"/>
    <property type="match status" value="1"/>
</dbReference>
<dbReference type="Gene3D" id="1.25.10.10">
    <property type="entry name" value="Leucine-rich Repeat Variant"/>
    <property type="match status" value="1"/>
</dbReference>
<dbReference type="PANTHER" id="PTHR33546">
    <property type="entry name" value="LARGE, MULTIFUNCTIONAL SECRETED PROTEIN-RELATED"/>
    <property type="match status" value="1"/>
</dbReference>
<dbReference type="InterPro" id="IPR011989">
    <property type="entry name" value="ARM-like"/>
</dbReference>
<dbReference type="Gene3D" id="2.120.10.30">
    <property type="entry name" value="TolB, C-terminal domain"/>
    <property type="match status" value="1"/>
</dbReference>
<dbReference type="InterPro" id="IPR016024">
    <property type="entry name" value="ARM-type_fold"/>
</dbReference>
<organism evidence="7 8">
    <name type="scientific">Haloferula chungangensis</name>
    <dbReference type="NCBI Taxonomy" id="1048331"/>
    <lineage>
        <taxon>Bacteria</taxon>
        <taxon>Pseudomonadati</taxon>
        <taxon>Verrucomicrobiota</taxon>
        <taxon>Verrucomicrobiia</taxon>
        <taxon>Verrucomicrobiales</taxon>
        <taxon>Verrucomicrobiaceae</taxon>
        <taxon>Haloferula</taxon>
    </lineage>
</organism>
<dbReference type="InterPro" id="IPR011042">
    <property type="entry name" value="6-blade_b-propeller_TolB-like"/>
</dbReference>
<keyword evidence="1 4" id="KW-0349">Heme</keyword>
<gene>
    <name evidence="7" type="ORF">ACFQY0_17830</name>
</gene>
<evidence type="ECO:0000313" key="7">
    <source>
        <dbReference type="EMBL" id="MFC7339058.1"/>
    </source>
</evidence>
<evidence type="ECO:0000256" key="4">
    <source>
        <dbReference type="PROSITE-ProRule" id="PRU00433"/>
    </source>
</evidence>
<keyword evidence="3 4" id="KW-0408">Iron</keyword>
<dbReference type="InterPro" id="IPR018247">
    <property type="entry name" value="EF_Hand_1_Ca_BS"/>
</dbReference>
<dbReference type="PROSITE" id="PS00018">
    <property type="entry name" value="EF_HAND_1"/>
    <property type="match status" value="1"/>
</dbReference>
<dbReference type="InterPro" id="IPR055557">
    <property type="entry name" value="DUF7133"/>
</dbReference>
<dbReference type="RefSeq" id="WP_379715171.1">
    <property type="nucleotide sequence ID" value="NZ_JBHTBS010000012.1"/>
</dbReference>
<dbReference type="Proteomes" id="UP001596472">
    <property type="component" value="Unassembled WGS sequence"/>
</dbReference>
<evidence type="ECO:0000256" key="1">
    <source>
        <dbReference type="ARBA" id="ARBA00022617"/>
    </source>
</evidence>
<evidence type="ECO:0000256" key="2">
    <source>
        <dbReference type="ARBA" id="ARBA00022723"/>
    </source>
</evidence>
<reference evidence="8" key="1">
    <citation type="journal article" date="2019" name="Int. J. Syst. Evol. Microbiol.">
        <title>The Global Catalogue of Microorganisms (GCM) 10K type strain sequencing project: providing services to taxonomists for standard genome sequencing and annotation.</title>
        <authorList>
            <consortium name="The Broad Institute Genomics Platform"/>
            <consortium name="The Broad Institute Genome Sequencing Center for Infectious Disease"/>
            <person name="Wu L."/>
            <person name="Ma J."/>
        </authorList>
    </citation>
    <scope>NUCLEOTIDE SEQUENCE [LARGE SCALE GENOMIC DNA]</scope>
    <source>
        <strain evidence="8">CGMCC 4.1467</strain>
    </source>
</reference>
<feature type="chain" id="PRO_5045339126" evidence="5">
    <location>
        <begin position="19"/>
        <end position="1042"/>
    </location>
</feature>
<dbReference type="PANTHER" id="PTHR33546:SF1">
    <property type="entry name" value="LARGE, MULTIFUNCTIONAL SECRETED PROTEIN"/>
    <property type="match status" value="1"/>
</dbReference>
<dbReference type="SUPFAM" id="SSF46626">
    <property type="entry name" value="Cytochrome c"/>
    <property type="match status" value="1"/>
</dbReference>
<sequence length="1042" mass="112851">MRLVGCSILFLLIPCLEAAPETKDCENGLVRTKVAGDPFFKNPVALSVDVDGSLYVTESERRKVGDLDIREATWWIPNDLSHSSIEEKQAFFRKEVTTDRFKDHRSVEDFNQDGQIDWKDLTMTSEKIHRLTDSDGDGVMDTHTLFAEGFNTEVTGIAAGVLAQRGDVYATIAPDVWKLRDTSGDGVADQRESLAHGFGLHINYAGHDMHGLTFGPDGRLYWTIGDKGTNVVSKEGTRWFFPDEGALLRCYPDGSGFEVYARGLRNVQEIAFDDFGNVFGVDNDSDQKGEKERFVFIAPGSDTGWRVFYQYRKSDYNPWMLENISAPSGDFRPATWLRPICEYLDGPAGFSRDPGTALDERHRGAFFLSQFPAGKINAFKTEPDGAGFKMVDEHLVAEGDAFVGSNFGPDGALYVVDWQGGYPLNAKGAVWKIDDPKSANSPIRQEVASFLREGPGEIESSALVSRLGHPDQRVRLDAQWELAKRREWALLKQAASSPAAEPIAIAHALWGLAQGQQFDSELFAALSKSRESEVRAQAAKWAGDTNAEGADLAPLLADPSARVRFLCALAVSQLRIEVLTPAVITLLAENNDTDAWLRHAGITALAALAKPDELAALTANPSPAVRRAAVIAARQAIEAIHCIRPNDAEPSTEAAAPYAEALADFLGDSDPSIVSEAAIAIHSSRLAAPALPALAGLLKKNPDAPEPAIRRAISAARQLANPSDLLHLANYAARSSSPVILRRNALHTLASAAKPLQLDSVDGHWCDLPAATLEKETRRSLGVALASINHNKLKQSAGEALDAVGERLDAKQLAARARDSKLDPALRVLALTSLKGLDKNTWKATAIEMIRDAQASLRIAVAKQLTKDEPAAVVSYVKNIGLPSEELTERQAAVALLPDLDAPEAREILKRLLADDKAEPALLLDILEAAKSAKLDTASRESSIGTRHLLSGGDAEAGRQTFEANLSANCTACHRIGEEGSNVGPALTEIGHMGREHILESLIDPQAKIAEGFPTPSSMPPMGLILPPREIRDLVEFLSTVK</sequence>
<dbReference type="Pfam" id="PF00034">
    <property type="entry name" value="Cytochrom_C"/>
    <property type="match status" value="1"/>
</dbReference>
<protein>
    <submittedName>
        <fullName evidence="7">C-type cytochrome</fullName>
    </submittedName>
</protein>
<evidence type="ECO:0000256" key="3">
    <source>
        <dbReference type="ARBA" id="ARBA00023004"/>
    </source>
</evidence>
<evidence type="ECO:0000313" key="8">
    <source>
        <dbReference type="Proteomes" id="UP001596472"/>
    </source>
</evidence>
<dbReference type="InterPro" id="IPR036909">
    <property type="entry name" value="Cyt_c-like_dom_sf"/>
</dbReference>
<feature type="signal peptide" evidence="5">
    <location>
        <begin position="1"/>
        <end position="18"/>
    </location>
</feature>
<dbReference type="InterPro" id="IPR011041">
    <property type="entry name" value="Quinoprot_gluc/sorb_DH_b-prop"/>
</dbReference>
<keyword evidence="2 4" id="KW-0479">Metal-binding</keyword>
<keyword evidence="5" id="KW-0732">Signal</keyword>
<feature type="domain" description="Cytochrome c" evidence="6">
    <location>
        <begin position="953"/>
        <end position="1042"/>
    </location>
</feature>
<dbReference type="InterPro" id="IPR009056">
    <property type="entry name" value="Cyt_c-like_dom"/>
</dbReference>
<name>A0ABW2LCJ5_9BACT</name>
<evidence type="ECO:0000256" key="5">
    <source>
        <dbReference type="SAM" id="SignalP"/>
    </source>
</evidence>
<dbReference type="Pfam" id="PF23500">
    <property type="entry name" value="DUF7133"/>
    <property type="match status" value="1"/>
</dbReference>
<accession>A0ABW2LCJ5</accession>
<dbReference type="Gene3D" id="1.10.760.10">
    <property type="entry name" value="Cytochrome c-like domain"/>
    <property type="match status" value="1"/>
</dbReference>
<comment type="caution">
    <text evidence="7">The sequence shown here is derived from an EMBL/GenBank/DDBJ whole genome shotgun (WGS) entry which is preliminary data.</text>
</comment>
<keyword evidence="8" id="KW-1185">Reference proteome</keyword>
<dbReference type="EMBL" id="JBHTBS010000012">
    <property type="protein sequence ID" value="MFC7339058.1"/>
    <property type="molecule type" value="Genomic_DNA"/>
</dbReference>
<dbReference type="SUPFAM" id="SSF50952">
    <property type="entry name" value="Soluble quinoprotein glucose dehydrogenase"/>
    <property type="match status" value="1"/>
</dbReference>